<sequence length="443" mass="46907">MFKFAYLLLLAVCLVSGSTAPATRSVSNVSGAGAAYFIIDDPAEKVVSLNIASDGRLGPFARVVDAGGIGMRATHITPPGKPAALFSPGPDPLFTQGAVRVNQNAGILVTVNPGSNTIALFRIDRQDPTKLTSIGKAVNSGGEFPVSATINSKGTVACVLNGGAVNGVNCFDVDPVRGLAAKKNTQRFLNATQTTPPTGPIGSLSTITFSPDESKLLVAVKFLDENTNGFQGYVAAWNVANDGALSKDHVKSFPEDPTRGPFTLVNIPGSNAYVAADPTIGLVTFDFGNSSSLAATGVSFEIQNQVLNCWTVYSPKSKNFYTIDPALSIVNEVHYDNKLKPTLVRQYPQLAESTTLDAEVAIVKGHAYLYVLQPNTTSITVLDVDRPARASHVQTFDLAPALREAGLRSWSKQHKIGAFASTKLAHFTADKLNFQGMATFIKS</sequence>
<evidence type="ECO:0000256" key="1">
    <source>
        <dbReference type="SAM" id="SignalP"/>
    </source>
</evidence>
<evidence type="ECO:0000313" key="3">
    <source>
        <dbReference type="Proteomes" id="UP000284706"/>
    </source>
</evidence>
<organism evidence="2 3">
    <name type="scientific">Gymnopilus dilepis</name>
    <dbReference type="NCBI Taxonomy" id="231916"/>
    <lineage>
        <taxon>Eukaryota</taxon>
        <taxon>Fungi</taxon>
        <taxon>Dikarya</taxon>
        <taxon>Basidiomycota</taxon>
        <taxon>Agaricomycotina</taxon>
        <taxon>Agaricomycetes</taxon>
        <taxon>Agaricomycetidae</taxon>
        <taxon>Agaricales</taxon>
        <taxon>Agaricineae</taxon>
        <taxon>Hymenogastraceae</taxon>
        <taxon>Gymnopilus</taxon>
    </lineage>
</organism>
<dbReference type="InterPro" id="IPR015943">
    <property type="entry name" value="WD40/YVTN_repeat-like_dom_sf"/>
</dbReference>
<keyword evidence="1" id="KW-0732">Signal</keyword>
<name>A0A409XYQ6_9AGAR</name>
<gene>
    <name evidence="2" type="ORF">CVT26_015590</name>
</gene>
<comment type="caution">
    <text evidence="2">The sequence shown here is derived from an EMBL/GenBank/DDBJ whole genome shotgun (WGS) entry which is preliminary data.</text>
</comment>
<dbReference type="Proteomes" id="UP000284706">
    <property type="component" value="Unassembled WGS sequence"/>
</dbReference>
<evidence type="ECO:0008006" key="4">
    <source>
        <dbReference type="Google" id="ProtNLM"/>
    </source>
</evidence>
<dbReference type="InParanoid" id="A0A409XYQ6"/>
<accession>A0A409XYQ6</accession>
<dbReference type="EMBL" id="NHYE01001407">
    <property type="protein sequence ID" value="PPQ95904.1"/>
    <property type="molecule type" value="Genomic_DNA"/>
</dbReference>
<feature type="signal peptide" evidence="1">
    <location>
        <begin position="1"/>
        <end position="17"/>
    </location>
</feature>
<dbReference type="AlphaFoldDB" id="A0A409XYQ6"/>
<keyword evidence="3" id="KW-1185">Reference proteome</keyword>
<dbReference type="STRING" id="231916.A0A409XYQ6"/>
<protein>
    <recommendedName>
        <fullName evidence="4">Methanethiol oxidase</fullName>
    </recommendedName>
</protein>
<proteinExistence type="predicted"/>
<feature type="chain" id="PRO_5019202101" description="Methanethiol oxidase" evidence="1">
    <location>
        <begin position="18"/>
        <end position="443"/>
    </location>
</feature>
<dbReference type="SUPFAM" id="SSF101908">
    <property type="entry name" value="Putative isomerase YbhE"/>
    <property type="match status" value="1"/>
</dbReference>
<dbReference type="Gene3D" id="2.130.10.10">
    <property type="entry name" value="YVTN repeat-like/Quinoprotein amine dehydrogenase"/>
    <property type="match status" value="1"/>
</dbReference>
<reference evidence="2 3" key="1">
    <citation type="journal article" date="2018" name="Evol. Lett.">
        <title>Horizontal gene cluster transfer increased hallucinogenic mushroom diversity.</title>
        <authorList>
            <person name="Reynolds H.T."/>
            <person name="Vijayakumar V."/>
            <person name="Gluck-Thaler E."/>
            <person name="Korotkin H.B."/>
            <person name="Matheny P.B."/>
            <person name="Slot J.C."/>
        </authorList>
    </citation>
    <scope>NUCLEOTIDE SEQUENCE [LARGE SCALE GENOMIC DNA]</scope>
    <source>
        <strain evidence="2 3">SRW20</strain>
    </source>
</reference>
<dbReference type="OrthoDB" id="10006285at2759"/>
<evidence type="ECO:0000313" key="2">
    <source>
        <dbReference type="EMBL" id="PPQ95904.1"/>
    </source>
</evidence>